<dbReference type="InterPro" id="IPR000182">
    <property type="entry name" value="GNAT_dom"/>
</dbReference>
<reference evidence="2" key="1">
    <citation type="submission" date="2022-12" db="EMBL/GenBank/DDBJ databases">
        <title>Reference genome sequencing for broad-spectrum identification of bacterial and archaeal isolates by mass spectrometry.</title>
        <authorList>
            <person name="Sekiguchi Y."/>
            <person name="Tourlousse D.M."/>
        </authorList>
    </citation>
    <scope>NUCLEOTIDE SEQUENCE</scope>
    <source>
        <strain evidence="2">ASRB1</strain>
    </source>
</reference>
<protein>
    <recommendedName>
        <fullName evidence="1">N-acetyltransferase domain-containing protein</fullName>
    </recommendedName>
</protein>
<feature type="domain" description="N-acetyltransferase" evidence="1">
    <location>
        <begin position="1"/>
        <end position="151"/>
    </location>
</feature>
<dbReference type="InterPro" id="IPR016181">
    <property type="entry name" value="Acyl_CoA_acyltransferase"/>
</dbReference>
<evidence type="ECO:0000313" key="3">
    <source>
        <dbReference type="Proteomes" id="UP001144372"/>
    </source>
</evidence>
<dbReference type="SUPFAM" id="SSF55729">
    <property type="entry name" value="Acyl-CoA N-acyltransferases (Nat)"/>
    <property type="match status" value="1"/>
</dbReference>
<gene>
    <name evidence="2" type="ORF">DAMNIGENAA_12520</name>
</gene>
<dbReference type="EMBL" id="BSDR01000001">
    <property type="protein sequence ID" value="GLI33819.1"/>
    <property type="molecule type" value="Genomic_DNA"/>
</dbReference>
<accession>A0A9W6D2N8</accession>
<dbReference type="Gene3D" id="3.40.630.30">
    <property type="match status" value="1"/>
</dbReference>
<dbReference type="AlphaFoldDB" id="A0A9W6D2N8"/>
<dbReference type="Proteomes" id="UP001144372">
    <property type="component" value="Unassembled WGS sequence"/>
</dbReference>
<dbReference type="GO" id="GO:0016747">
    <property type="term" value="F:acyltransferase activity, transferring groups other than amino-acyl groups"/>
    <property type="evidence" value="ECO:0007669"/>
    <property type="project" value="InterPro"/>
</dbReference>
<dbReference type="Pfam" id="PF00583">
    <property type="entry name" value="Acetyltransf_1"/>
    <property type="match status" value="1"/>
</dbReference>
<keyword evidence="3" id="KW-1185">Reference proteome</keyword>
<dbReference type="PROSITE" id="PS51186">
    <property type="entry name" value="GNAT"/>
    <property type="match status" value="1"/>
</dbReference>
<evidence type="ECO:0000259" key="1">
    <source>
        <dbReference type="PROSITE" id="PS51186"/>
    </source>
</evidence>
<dbReference type="CDD" id="cd04301">
    <property type="entry name" value="NAT_SF"/>
    <property type="match status" value="1"/>
</dbReference>
<sequence>MESDLEGVHSVVRSSGFFSPEETAVAMELVAERLKSGKASGYFFLFAEHEREVVGYTCYGPVPCTESSYDLYWIAVHDDFRFLGLGRELLERTEKEIRALGGSRIYIETSSRGQYEPTRAFYRKCGYRDEAIFKDFYAPGDSKIVYVKTIA</sequence>
<evidence type="ECO:0000313" key="2">
    <source>
        <dbReference type="EMBL" id="GLI33819.1"/>
    </source>
</evidence>
<name>A0A9W6D2N8_9BACT</name>
<proteinExistence type="predicted"/>
<organism evidence="2 3">
    <name type="scientific">Desulforhabdus amnigena</name>
    <dbReference type="NCBI Taxonomy" id="40218"/>
    <lineage>
        <taxon>Bacteria</taxon>
        <taxon>Pseudomonadati</taxon>
        <taxon>Thermodesulfobacteriota</taxon>
        <taxon>Syntrophobacteria</taxon>
        <taxon>Syntrophobacterales</taxon>
        <taxon>Syntrophobacteraceae</taxon>
        <taxon>Desulforhabdus</taxon>
    </lineage>
</organism>
<comment type="caution">
    <text evidence="2">The sequence shown here is derived from an EMBL/GenBank/DDBJ whole genome shotgun (WGS) entry which is preliminary data.</text>
</comment>